<keyword evidence="6" id="KW-0411">Iron-sulfur</keyword>
<dbReference type="Pfam" id="PF13247">
    <property type="entry name" value="Fer4_11"/>
    <property type="match status" value="1"/>
</dbReference>
<evidence type="ECO:0000256" key="7">
    <source>
        <dbReference type="SAM" id="Phobius"/>
    </source>
</evidence>
<dbReference type="CDD" id="cd10558">
    <property type="entry name" value="FDH-N"/>
    <property type="match status" value="1"/>
</dbReference>
<evidence type="ECO:0000313" key="9">
    <source>
        <dbReference type="EMBL" id="SUZ83824.1"/>
    </source>
</evidence>
<dbReference type="PANTHER" id="PTHR43545">
    <property type="entry name" value="FORMATE DEHYDROGENASE, NITRATE-INDUCIBLE, IRON-SULFUR SUBUNIT"/>
    <property type="match status" value="1"/>
</dbReference>
<comment type="subcellular location">
    <subcellularLocation>
        <location evidence="1">Cell envelope</location>
    </subcellularLocation>
</comment>
<evidence type="ECO:0000256" key="3">
    <source>
        <dbReference type="ARBA" id="ARBA00022723"/>
    </source>
</evidence>
<dbReference type="GO" id="GO:0016020">
    <property type="term" value="C:membrane"/>
    <property type="evidence" value="ECO:0007669"/>
    <property type="project" value="InterPro"/>
</dbReference>
<dbReference type="PROSITE" id="PS51379">
    <property type="entry name" value="4FE4S_FER_2"/>
    <property type="match status" value="2"/>
</dbReference>
<dbReference type="Gene3D" id="3.30.70.20">
    <property type="match status" value="2"/>
</dbReference>
<proteinExistence type="predicted"/>
<feature type="domain" description="4Fe-4S ferredoxin-type" evidence="8">
    <location>
        <begin position="30"/>
        <end position="60"/>
    </location>
</feature>
<dbReference type="EMBL" id="UINC01001568">
    <property type="protein sequence ID" value="SUZ83824.1"/>
    <property type="molecule type" value="Genomic_DNA"/>
</dbReference>
<dbReference type="GO" id="GO:0015944">
    <property type="term" value="P:formate oxidation"/>
    <property type="evidence" value="ECO:0007669"/>
    <property type="project" value="InterPro"/>
</dbReference>
<dbReference type="GO" id="GO:0045333">
    <property type="term" value="P:cellular respiration"/>
    <property type="evidence" value="ECO:0007669"/>
    <property type="project" value="InterPro"/>
</dbReference>
<evidence type="ECO:0000256" key="4">
    <source>
        <dbReference type="ARBA" id="ARBA00022737"/>
    </source>
</evidence>
<dbReference type="SUPFAM" id="SSF54862">
    <property type="entry name" value="4Fe-4S ferredoxins"/>
    <property type="match status" value="1"/>
</dbReference>
<protein>
    <recommendedName>
        <fullName evidence="8">4Fe-4S ferredoxin-type domain-containing protein</fullName>
    </recommendedName>
</protein>
<dbReference type="GO" id="GO:0051539">
    <property type="term" value="F:4 iron, 4 sulfur cluster binding"/>
    <property type="evidence" value="ECO:0007669"/>
    <property type="project" value="UniProtKB-KW"/>
</dbReference>
<keyword evidence="7" id="KW-0812">Transmembrane</keyword>
<dbReference type="InterPro" id="IPR014603">
    <property type="entry name" value="Formate_DH_Fe-S_su"/>
</dbReference>
<dbReference type="InterPro" id="IPR006470">
    <property type="entry name" value="Formate_DH_bsu_Proteobacteria"/>
</dbReference>
<keyword evidence="2" id="KW-0004">4Fe-4S</keyword>
<feature type="transmembrane region" description="Helical" evidence="7">
    <location>
        <begin position="259"/>
        <end position="277"/>
    </location>
</feature>
<evidence type="ECO:0000256" key="6">
    <source>
        <dbReference type="ARBA" id="ARBA00023014"/>
    </source>
</evidence>
<sequence>MPDTLSIKRVSASSSALIPLESLRSGGPVYSKLVDISKCIGCKGCEVACKEWNDLKVEQTTNFGSFQSHKDLTPNTWLLMRFNEVEDGDDLNWIIKKDACLHCEEPGCLFACPAPGAIVQYQNGIVDFNQDNCIGCQYCVSGCPFDIPRFDKETKTVAKCNMCIDRVESGLEPACVKTCPTNAIEWGIKEDMLAQADKKVERLKQRGYEHAALYNPGGVGGTHMMYVVPHGDRLEDYELPAHPTASPGQLRGLNFLQRIGSYLFGFGIISALVHFLAVGPEIPDENG</sequence>
<keyword evidence="4" id="KW-0677">Repeat</keyword>
<evidence type="ECO:0000256" key="1">
    <source>
        <dbReference type="ARBA" id="ARBA00004196"/>
    </source>
</evidence>
<organism evidence="9">
    <name type="scientific">marine metagenome</name>
    <dbReference type="NCBI Taxonomy" id="408172"/>
    <lineage>
        <taxon>unclassified sequences</taxon>
        <taxon>metagenomes</taxon>
        <taxon>ecological metagenomes</taxon>
    </lineage>
</organism>
<dbReference type="InterPro" id="IPR051555">
    <property type="entry name" value="FDH_Electron_Transfer_Unit"/>
</dbReference>
<dbReference type="PROSITE" id="PS00198">
    <property type="entry name" value="4FE4S_FER_1"/>
    <property type="match status" value="1"/>
</dbReference>
<feature type="domain" description="4Fe-4S ferredoxin-type" evidence="8">
    <location>
        <begin position="124"/>
        <end position="153"/>
    </location>
</feature>
<dbReference type="AlphaFoldDB" id="A0A381QXW7"/>
<dbReference type="NCBIfam" id="TIGR01582">
    <property type="entry name" value="FDH-beta"/>
    <property type="match status" value="1"/>
</dbReference>
<dbReference type="InterPro" id="IPR017896">
    <property type="entry name" value="4Fe4S_Fe-S-bd"/>
</dbReference>
<keyword evidence="7" id="KW-1133">Transmembrane helix</keyword>
<keyword evidence="5" id="KW-0408">Iron</keyword>
<dbReference type="GO" id="GO:0046872">
    <property type="term" value="F:metal ion binding"/>
    <property type="evidence" value="ECO:0007669"/>
    <property type="project" value="UniProtKB-KW"/>
</dbReference>
<accession>A0A381QXW7</accession>
<dbReference type="GO" id="GO:0030313">
    <property type="term" value="C:cell envelope"/>
    <property type="evidence" value="ECO:0007669"/>
    <property type="project" value="UniProtKB-SubCell"/>
</dbReference>
<reference evidence="9" key="1">
    <citation type="submission" date="2018-05" db="EMBL/GenBank/DDBJ databases">
        <authorList>
            <person name="Lanie J.A."/>
            <person name="Ng W.-L."/>
            <person name="Kazmierczak K.M."/>
            <person name="Andrzejewski T.M."/>
            <person name="Davidsen T.M."/>
            <person name="Wayne K.J."/>
            <person name="Tettelin H."/>
            <person name="Glass J.I."/>
            <person name="Rusch D."/>
            <person name="Podicherti R."/>
            <person name="Tsui H.-C.T."/>
            <person name="Winkler M.E."/>
        </authorList>
    </citation>
    <scope>NUCLEOTIDE SEQUENCE</scope>
</reference>
<evidence type="ECO:0000256" key="5">
    <source>
        <dbReference type="ARBA" id="ARBA00023004"/>
    </source>
</evidence>
<keyword evidence="3" id="KW-0479">Metal-binding</keyword>
<evidence type="ECO:0000259" key="8">
    <source>
        <dbReference type="PROSITE" id="PS51379"/>
    </source>
</evidence>
<evidence type="ECO:0000256" key="2">
    <source>
        <dbReference type="ARBA" id="ARBA00022485"/>
    </source>
</evidence>
<name>A0A381QXW7_9ZZZZ</name>
<keyword evidence="7" id="KW-0472">Membrane</keyword>
<dbReference type="PANTHER" id="PTHR43545:SF6">
    <property type="entry name" value="FORMATE DEHYDROGENASE, NITRATE-INDUCIBLE, IRON-SULFUR SUBUNIT"/>
    <property type="match status" value="1"/>
</dbReference>
<gene>
    <name evidence="9" type="ORF">METZ01_LOCUS36678</name>
</gene>
<dbReference type="PIRSF" id="PIRSF036298">
    <property type="entry name" value="FDH_4Fe4S"/>
    <property type="match status" value="1"/>
</dbReference>
<dbReference type="InterPro" id="IPR017900">
    <property type="entry name" value="4Fe4S_Fe_S_CS"/>
</dbReference>